<keyword evidence="3 5" id="KW-1133">Transmembrane helix</keyword>
<feature type="transmembrane region" description="Helical" evidence="5">
    <location>
        <begin position="20"/>
        <end position="38"/>
    </location>
</feature>
<feature type="transmembrane region" description="Helical" evidence="5">
    <location>
        <begin position="215"/>
        <end position="238"/>
    </location>
</feature>
<evidence type="ECO:0000256" key="5">
    <source>
        <dbReference type="SAM" id="Phobius"/>
    </source>
</evidence>
<evidence type="ECO:0000256" key="2">
    <source>
        <dbReference type="ARBA" id="ARBA00022692"/>
    </source>
</evidence>
<name>Q0VSZ0_ALCBS</name>
<dbReference type="STRING" id="393595.ABO_0260"/>
<dbReference type="KEGG" id="abo:ABO_0260"/>
<comment type="subcellular location">
    <subcellularLocation>
        <location evidence="1">Membrane</location>
        <topology evidence="1">Multi-pass membrane protein</topology>
    </subcellularLocation>
</comment>
<evidence type="ECO:0000313" key="6">
    <source>
        <dbReference type="EMBL" id="CAL15708.1"/>
    </source>
</evidence>
<proteinExistence type="predicted"/>
<dbReference type="InterPro" id="IPR007300">
    <property type="entry name" value="CidB/LrgB"/>
</dbReference>
<feature type="transmembrane region" description="Helical" evidence="5">
    <location>
        <begin position="105"/>
        <end position="128"/>
    </location>
</feature>
<dbReference type="HOGENOM" id="CLU_082099_0_1_6"/>
<evidence type="ECO:0000313" key="7">
    <source>
        <dbReference type="Proteomes" id="UP000008871"/>
    </source>
</evidence>
<feature type="transmembrane region" description="Helical" evidence="5">
    <location>
        <begin position="45"/>
        <end position="63"/>
    </location>
</feature>
<dbReference type="eggNOG" id="COG1346">
    <property type="taxonomic scope" value="Bacteria"/>
</dbReference>
<gene>
    <name evidence="6" type="ordered locus">ABO_0260</name>
</gene>
<dbReference type="AlphaFoldDB" id="Q0VSZ0"/>
<feature type="transmembrane region" description="Helical" evidence="5">
    <location>
        <begin position="158"/>
        <end position="181"/>
    </location>
</feature>
<keyword evidence="6" id="KW-0378">Hydrolase</keyword>
<keyword evidence="4 5" id="KW-0472">Membrane</keyword>
<reference evidence="6 7" key="1">
    <citation type="journal article" date="2006" name="Nat. Biotechnol.">
        <title>Genome sequence of the ubiquitous hydrocarbon-degrading marine bacterium Alcanivorax borkumensis.</title>
        <authorList>
            <person name="Schneiker S."/>
            <person name="Martins dos Santos V.A.P."/>
            <person name="Bartels D."/>
            <person name="Bekel T."/>
            <person name="Brecht M."/>
            <person name="Buhrmester J."/>
            <person name="Chernikova T.N."/>
            <person name="Denaro R."/>
            <person name="Ferrer M."/>
            <person name="Gertler C."/>
            <person name="Goesmann A."/>
            <person name="Golyshina O.V."/>
            <person name="Kaminski F."/>
            <person name="Khachane A.N."/>
            <person name="Lang S."/>
            <person name="Linke B."/>
            <person name="McHardy A.C."/>
            <person name="Meyer F."/>
            <person name="Nechitaylo T."/>
            <person name="Puehler A."/>
            <person name="Regenhardt D."/>
            <person name="Rupp O."/>
            <person name="Sabirova J.S."/>
            <person name="Selbitschka W."/>
            <person name="Yakimov M.M."/>
            <person name="Timmis K.N."/>
            <person name="Vorhoelter F.-J."/>
            <person name="Weidner S."/>
            <person name="Kaiser O."/>
            <person name="Golyshin P.N."/>
        </authorList>
    </citation>
    <scope>NUCLEOTIDE SEQUENCE [LARGE SCALE GENOMIC DNA]</scope>
    <source>
        <strain evidence="7">ATCC 700651 / DSM 11573 / NCIMB 13689 / SK2</strain>
    </source>
</reference>
<keyword evidence="2 5" id="KW-0812">Transmembrane</keyword>
<evidence type="ECO:0000256" key="4">
    <source>
        <dbReference type="ARBA" id="ARBA00023136"/>
    </source>
</evidence>
<dbReference type="GO" id="GO:0016787">
    <property type="term" value="F:hydrolase activity"/>
    <property type="evidence" value="ECO:0007669"/>
    <property type="project" value="UniProtKB-KW"/>
</dbReference>
<sequence>METTMLANLDNLAELVHTPLFGLLLTLASYRFALWVYGRSNSLPIFHPFLVASIPVIIVLPLVNVDYEEYREQTQMISFLLGPATVALAWPLYRQLHTVRSVLKPILVATVFGATLSAAIAVGLAWWLGAPPEVVGSLAPKSITTPIAVEVVKSTGGYVSLAAGAVAITGIVGALSAGPIFRLLRVTDHRVKGFALGLVAHAIGTARAFEYGEKAGAFAGLALGLCGLVTAIALPWLWPWVAQYL</sequence>
<feature type="transmembrane region" description="Helical" evidence="5">
    <location>
        <begin position="75"/>
        <end position="93"/>
    </location>
</feature>
<accession>Q0VSZ0</accession>
<dbReference type="Pfam" id="PF04172">
    <property type="entry name" value="LrgB"/>
    <property type="match status" value="1"/>
</dbReference>
<dbReference type="GO" id="GO:0016020">
    <property type="term" value="C:membrane"/>
    <property type="evidence" value="ECO:0007669"/>
    <property type="project" value="UniProtKB-SubCell"/>
</dbReference>
<dbReference type="EMBL" id="AM286690">
    <property type="protein sequence ID" value="CAL15708.1"/>
    <property type="molecule type" value="Genomic_DNA"/>
</dbReference>
<evidence type="ECO:0000256" key="3">
    <source>
        <dbReference type="ARBA" id="ARBA00022989"/>
    </source>
</evidence>
<protein>
    <submittedName>
        <fullName evidence="6">Effector of murein hydrolase, putative</fullName>
    </submittedName>
</protein>
<evidence type="ECO:0000256" key="1">
    <source>
        <dbReference type="ARBA" id="ARBA00004141"/>
    </source>
</evidence>
<dbReference type="Proteomes" id="UP000008871">
    <property type="component" value="Chromosome"/>
</dbReference>
<organism evidence="6 7">
    <name type="scientific">Alcanivorax borkumensis (strain ATCC 700651 / DSM 11573 / NCIMB 13689 / SK2)</name>
    <dbReference type="NCBI Taxonomy" id="393595"/>
    <lineage>
        <taxon>Bacteria</taxon>
        <taxon>Pseudomonadati</taxon>
        <taxon>Pseudomonadota</taxon>
        <taxon>Gammaproteobacteria</taxon>
        <taxon>Oceanospirillales</taxon>
        <taxon>Alcanivoracaceae</taxon>
        <taxon>Alcanivorax</taxon>
    </lineage>
</organism>
<dbReference type="PANTHER" id="PTHR30249">
    <property type="entry name" value="PUTATIVE SEROTONIN TRANSPORTER"/>
    <property type="match status" value="1"/>
</dbReference>
<keyword evidence="7" id="KW-1185">Reference proteome</keyword>
<dbReference type="PANTHER" id="PTHR30249:SF0">
    <property type="entry name" value="PLASTIDAL GLYCOLATE_GLYCERATE TRANSLOCATOR 1, CHLOROPLASTIC"/>
    <property type="match status" value="1"/>
</dbReference>